<proteinExistence type="predicted"/>
<reference evidence="1 2" key="1">
    <citation type="submission" date="2019-03" db="EMBL/GenBank/DDBJ databases">
        <title>Genomic Encyclopedia of Type Strains, Phase IV (KMG-IV): sequencing the most valuable type-strain genomes for metagenomic binning, comparative biology and taxonomic classification.</title>
        <authorList>
            <person name="Goeker M."/>
        </authorList>
    </citation>
    <scope>NUCLEOTIDE SEQUENCE [LARGE SCALE GENOMIC DNA]</scope>
    <source>
        <strain evidence="1 2">DSM 24176</strain>
    </source>
</reference>
<dbReference type="RefSeq" id="WP_243116965.1">
    <property type="nucleotide sequence ID" value="NZ_SMGQ01000011.1"/>
</dbReference>
<evidence type="ECO:0000313" key="1">
    <source>
        <dbReference type="EMBL" id="TCK98097.1"/>
    </source>
</evidence>
<comment type="caution">
    <text evidence="1">The sequence shown here is derived from an EMBL/GenBank/DDBJ whole genome shotgun (WGS) entry which is preliminary data.</text>
</comment>
<organism evidence="1 2">
    <name type="scientific">Natranaerovirga hydrolytica</name>
    <dbReference type="NCBI Taxonomy" id="680378"/>
    <lineage>
        <taxon>Bacteria</taxon>
        <taxon>Bacillati</taxon>
        <taxon>Bacillota</taxon>
        <taxon>Clostridia</taxon>
        <taxon>Lachnospirales</taxon>
        <taxon>Natranaerovirgaceae</taxon>
        <taxon>Natranaerovirga</taxon>
    </lineage>
</organism>
<gene>
    <name evidence="1" type="ORF">EDC19_0514</name>
</gene>
<dbReference type="EMBL" id="SMGQ01000011">
    <property type="protein sequence ID" value="TCK98097.1"/>
    <property type="molecule type" value="Genomic_DNA"/>
</dbReference>
<sequence length="137" mass="15436">MISILAGDTGDGKTKQLMGMANTSVRTLKGNIVFVTNSNRYSLEINHKIRYINVKEFPIMDSNEFYGFVCGILSEDHDINEIYLDSLLKLATIEISEVTPLIEKLERISKRYNVKFILGLSCEVSNVPNGLKEYLVA</sequence>
<evidence type="ECO:0000313" key="2">
    <source>
        <dbReference type="Proteomes" id="UP000294545"/>
    </source>
</evidence>
<dbReference type="AlphaFoldDB" id="A0A4R1MXV0"/>
<dbReference type="Proteomes" id="UP000294545">
    <property type="component" value="Unassembled WGS sequence"/>
</dbReference>
<accession>A0A4R1MXV0</accession>
<name>A0A4R1MXV0_9FIRM</name>
<protein>
    <recommendedName>
        <fullName evidence="3">Twitching motility protein PilT</fullName>
    </recommendedName>
</protein>
<keyword evidence="2" id="KW-1185">Reference proteome</keyword>
<evidence type="ECO:0008006" key="3">
    <source>
        <dbReference type="Google" id="ProtNLM"/>
    </source>
</evidence>